<evidence type="ECO:0000259" key="1">
    <source>
        <dbReference type="Pfam" id="PF04451"/>
    </source>
</evidence>
<evidence type="ECO:0000313" key="3">
    <source>
        <dbReference type="EMBL" id="QHT98982.1"/>
    </source>
</evidence>
<sequence length="477" mass="55326">MGAGLLQLVLSSQQDQYITQNPQISFFKYSYKKHTRFSNESISLTFEGEHLLNKGGTTTHKCRIGRYGDLLSNLYFCFKLPAIYSTNEYKFRWVENIGNVIIKKADIIMNSVTIDSLTGEWMTIWNELSLKDDNSTYNKIIGNTPDLINPSLPQPRISVTNNRFNYIYYPVADITKNDSPSIPEKLIYTPLNFWFTRNPSLALPLLKLQFSEIEIVIELVDTESLYQVYSSILEMYVSPVYYSSIHNDNTMALANFCKSTYGDSVQMSLNIEANYIFLDTTERNAILMLSEIDYVAEKIYRDYTDCKQANNTITLTNNLQTKEIVWVIKRDDYHKFNYHNNYTADYIYNENAKILKSASMRWADTIERIEEKSEEFYGYVQPYQHHSKIPRAGIYCYSFALFPEKIQPTGSYNASAVKTSLNVNINRNYNNDFLNNKLRLNNVPLLSNTIDYIIIVYSITINIFHIENGIGYMINAI</sequence>
<dbReference type="Pfam" id="PF16903">
    <property type="entry name" value="Capsid_N"/>
    <property type="match status" value="1"/>
</dbReference>
<evidence type="ECO:0000259" key="2">
    <source>
        <dbReference type="Pfam" id="PF16903"/>
    </source>
</evidence>
<feature type="domain" description="Major capsid protein N-terminal" evidence="2">
    <location>
        <begin position="25"/>
        <end position="279"/>
    </location>
</feature>
<dbReference type="EMBL" id="MN740299">
    <property type="protein sequence ID" value="QHT98982.1"/>
    <property type="molecule type" value="Genomic_DNA"/>
</dbReference>
<reference evidence="3" key="1">
    <citation type="journal article" date="2020" name="Nature">
        <title>Giant virus diversity and host interactions through global metagenomics.</title>
        <authorList>
            <person name="Schulz F."/>
            <person name="Roux S."/>
            <person name="Paez-Espino D."/>
            <person name="Jungbluth S."/>
            <person name="Walsh D.A."/>
            <person name="Denef V.J."/>
            <person name="McMahon K.D."/>
            <person name="Konstantinidis K.T."/>
            <person name="Eloe-Fadrosh E.A."/>
            <person name="Kyrpides N.C."/>
            <person name="Woyke T."/>
        </authorList>
    </citation>
    <scope>NUCLEOTIDE SEQUENCE</scope>
    <source>
        <strain evidence="3">GVMAG-M-3300025695-21</strain>
    </source>
</reference>
<dbReference type="InterPro" id="IPR007542">
    <property type="entry name" value="MCP_C"/>
</dbReference>
<dbReference type="SUPFAM" id="SSF49749">
    <property type="entry name" value="Group II dsDNA viruses VP"/>
    <property type="match status" value="2"/>
</dbReference>
<dbReference type="Gene3D" id="2.70.9.10">
    <property type="entry name" value="Adenovirus Type 2 Hexon, domain 4"/>
    <property type="match status" value="1"/>
</dbReference>
<feature type="domain" description="Major capsid protein C-terminal" evidence="1">
    <location>
        <begin position="294"/>
        <end position="471"/>
    </location>
</feature>
<dbReference type="InterPro" id="IPR016112">
    <property type="entry name" value="VP_dsDNA_II"/>
</dbReference>
<name>A0A6C0J0Y4_9ZZZZ</name>
<organism evidence="3">
    <name type="scientific">viral metagenome</name>
    <dbReference type="NCBI Taxonomy" id="1070528"/>
    <lineage>
        <taxon>unclassified sequences</taxon>
        <taxon>metagenomes</taxon>
        <taxon>organismal metagenomes</taxon>
    </lineage>
</organism>
<dbReference type="Gene3D" id="2.70.9.20">
    <property type="entry name" value="Major capsid protein Vp54"/>
    <property type="match status" value="1"/>
</dbReference>
<dbReference type="InterPro" id="IPR038519">
    <property type="entry name" value="MCP_C_sf"/>
</dbReference>
<proteinExistence type="predicted"/>
<dbReference type="GO" id="GO:0005198">
    <property type="term" value="F:structural molecule activity"/>
    <property type="evidence" value="ECO:0007669"/>
    <property type="project" value="InterPro"/>
</dbReference>
<dbReference type="InterPro" id="IPR031654">
    <property type="entry name" value="Capsid_N"/>
</dbReference>
<dbReference type="Pfam" id="PF04451">
    <property type="entry name" value="Capsid_NCLDV"/>
    <property type="match status" value="1"/>
</dbReference>
<protein>
    <recommendedName>
        <fullName evidence="4">Major capsid protein N-terminal domain-containing protein</fullName>
    </recommendedName>
</protein>
<accession>A0A6C0J0Y4</accession>
<dbReference type="AlphaFoldDB" id="A0A6C0J0Y4"/>
<evidence type="ECO:0008006" key="4">
    <source>
        <dbReference type="Google" id="ProtNLM"/>
    </source>
</evidence>